<sequence>MYINLWYREPLDTFPHNIVLFGESGVGKSSIVNLCLGRDVAATSSAAQGCTFKSTSYDGTFDNLRVRLWDTIGLNEGDQGTVDTAKAAAELYSLLKSLVSGVSLLVFCMRAPRVTKAAAINYKLFNEVICRKQVPTIIVINGLENETGPGGMEGWWERNKTTFLKHGMMPDDAVGITSINTPHYFPAYQSSQGRVHKAISGIIRKIDKPWKLTPLEWFKTIAADSYKERCWGYARKEDVERISGSAGQELIARLNLPEDEANELASAFEHVDASLLKKKSKFPRFGIFRNRS</sequence>
<dbReference type="EMBL" id="ML210543">
    <property type="protein sequence ID" value="TFK17259.1"/>
    <property type="molecule type" value="Genomic_DNA"/>
</dbReference>
<organism evidence="2 3">
    <name type="scientific">Coprinopsis marcescibilis</name>
    <name type="common">Agaric fungus</name>
    <name type="synonym">Psathyrella marcescibilis</name>
    <dbReference type="NCBI Taxonomy" id="230819"/>
    <lineage>
        <taxon>Eukaryota</taxon>
        <taxon>Fungi</taxon>
        <taxon>Dikarya</taxon>
        <taxon>Basidiomycota</taxon>
        <taxon>Agaricomycotina</taxon>
        <taxon>Agaricomycetes</taxon>
        <taxon>Agaricomycetidae</taxon>
        <taxon>Agaricales</taxon>
        <taxon>Agaricineae</taxon>
        <taxon>Psathyrellaceae</taxon>
        <taxon>Coprinopsis</taxon>
    </lineage>
</organism>
<dbReference type="Proteomes" id="UP000307440">
    <property type="component" value="Unassembled WGS sequence"/>
</dbReference>
<feature type="domain" description="G" evidence="1">
    <location>
        <begin position="18"/>
        <end position="141"/>
    </location>
</feature>
<dbReference type="STRING" id="230819.A0A5C3KAZ1"/>
<proteinExistence type="predicted"/>
<accession>A0A5C3KAZ1</accession>
<protein>
    <recommendedName>
        <fullName evidence="1">G domain-containing protein</fullName>
    </recommendedName>
</protein>
<dbReference type="GO" id="GO:0005525">
    <property type="term" value="F:GTP binding"/>
    <property type="evidence" value="ECO:0007669"/>
    <property type="project" value="InterPro"/>
</dbReference>
<dbReference type="CDD" id="cd00882">
    <property type="entry name" value="Ras_like_GTPase"/>
    <property type="match status" value="1"/>
</dbReference>
<dbReference type="SUPFAM" id="SSF52540">
    <property type="entry name" value="P-loop containing nucleoside triphosphate hydrolases"/>
    <property type="match status" value="1"/>
</dbReference>
<evidence type="ECO:0000313" key="3">
    <source>
        <dbReference type="Proteomes" id="UP000307440"/>
    </source>
</evidence>
<evidence type="ECO:0000259" key="1">
    <source>
        <dbReference type="Pfam" id="PF01926"/>
    </source>
</evidence>
<dbReference type="Pfam" id="PF01926">
    <property type="entry name" value="MMR_HSR1"/>
    <property type="match status" value="1"/>
</dbReference>
<evidence type="ECO:0000313" key="2">
    <source>
        <dbReference type="EMBL" id="TFK17259.1"/>
    </source>
</evidence>
<gene>
    <name evidence="2" type="ORF">FA15DRAFT_711002</name>
</gene>
<dbReference type="InterPro" id="IPR027417">
    <property type="entry name" value="P-loop_NTPase"/>
</dbReference>
<dbReference type="InterPro" id="IPR006073">
    <property type="entry name" value="GTP-bd"/>
</dbReference>
<keyword evidence="3" id="KW-1185">Reference proteome</keyword>
<name>A0A5C3KAZ1_COPMA</name>
<dbReference type="Gene3D" id="3.40.50.300">
    <property type="entry name" value="P-loop containing nucleotide triphosphate hydrolases"/>
    <property type="match status" value="1"/>
</dbReference>
<dbReference type="AlphaFoldDB" id="A0A5C3KAZ1"/>
<dbReference type="OrthoDB" id="8954335at2759"/>
<reference evidence="2 3" key="1">
    <citation type="journal article" date="2019" name="Nat. Ecol. Evol.">
        <title>Megaphylogeny resolves global patterns of mushroom evolution.</title>
        <authorList>
            <person name="Varga T."/>
            <person name="Krizsan K."/>
            <person name="Foldi C."/>
            <person name="Dima B."/>
            <person name="Sanchez-Garcia M."/>
            <person name="Sanchez-Ramirez S."/>
            <person name="Szollosi G.J."/>
            <person name="Szarkandi J.G."/>
            <person name="Papp V."/>
            <person name="Albert L."/>
            <person name="Andreopoulos W."/>
            <person name="Angelini C."/>
            <person name="Antonin V."/>
            <person name="Barry K.W."/>
            <person name="Bougher N.L."/>
            <person name="Buchanan P."/>
            <person name="Buyck B."/>
            <person name="Bense V."/>
            <person name="Catcheside P."/>
            <person name="Chovatia M."/>
            <person name="Cooper J."/>
            <person name="Damon W."/>
            <person name="Desjardin D."/>
            <person name="Finy P."/>
            <person name="Geml J."/>
            <person name="Haridas S."/>
            <person name="Hughes K."/>
            <person name="Justo A."/>
            <person name="Karasinski D."/>
            <person name="Kautmanova I."/>
            <person name="Kiss B."/>
            <person name="Kocsube S."/>
            <person name="Kotiranta H."/>
            <person name="LaButti K.M."/>
            <person name="Lechner B.E."/>
            <person name="Liimatainen K."/>
            <person name="Lipzen A."/>
            <person name="Lukacs Z."/>
            <person name="Mihaltcheva S."/>
            <person name="Morgado L.N."/>
            <person name="Niskanen T."/>
            <person name="Noordeloos M.E."/>
            <person name="Ohm R.A."/>
            <person name="Ortiz-Santana B."/>
            <person name="Ovrebo C."/>
            <person name="Racz N."/>
            <person name="Riley R."/>
            <person name="Savchenko A."/>
            <person name="Shiryaev A."/>
            <person name="Soop K."/>
            <person name="Spirin V."/>
            <person name="Szebenyi C."/>
            <person name="Tomsovsky M."/>
            <person name="Tulloss R.E."/>
            <person name="Uehling J."/>
            <person name="Grigoriev I.V."/>
            <person name="Vagvolgyi C."/>
            <person name="Papp T."/>
            <person name="Martin F.M."/>
            <person name="Miettinen O."/>
            <person name="Hibbett D.S."/>
            <person name="Nagy L.G."/>
        </authorList>
    </citation>
    <scope>NUCLEOTIDE SEQUENCE [LARGE SCALE GENOMIC DNA]</scope>
    <source>
        <strain evidence="2 3">CBS 121175</strain>
    </source>
</reference>